<dbReference type="Gene3D" id="3.40.50.300">
    <property type="entry name" value="P-loop containing nucleotide triphosphate hydrolases"/>
    <property type="match status" value="1"/>
</dbReference>
<keyword evidence="11" id="KW-1185">Reference proteome</keyword>
<comment type="similarity">
    <text evidence="2">Belongs to the VirD4/TraG family.</text>
</comment>
<evidence type="ECO:0000256" key="1">
    <source>
        <dbReference type="ARBA" id="ARBA00004651"/>
    </source>
</evidence>
<evidence type="ECO:0000256" key="6">
    <source>
        <dbReference type="ARBA" id="ARBA00023136"/>
    </source>
</evidence>
<evidence type="ECO:0000256" key="3">
    <source>
        <dbReference type="ARBA" id="ARBA00022475"/>
    </source>
</evidence>
<dbReference type="Pfam" id="PF12696">
    <property type="entry name" value="TraG-D_C"/>
    <property type="match status" value="1"/>
</dbReference>
<accession>A0A511NAV0</accession>
<dbReference type="EMBL" id="BJXB01000047">
    <property type="protein sequence ID" value="GEM49912.1"/>
    <property type="molecule type" value="Genomic_DNA"/>
</dbReference>
<dbReference type="InterPro" id="IPR051539">
    <property type="entry name" value="T4SS-coupling_protein"/>
</dbReference>
<comment type="subcellular location">
    <subcellularLocation>
        <location evidence="1">Cell membrane</location>
        <topology evidence="1">Multi-pass membrane protein</topology>
    </subcellularLocation>
</comment>
<evidence type="ECO:0000259" key="9">
    <source>
        <dbReference type="Pfam" id="PF12696"/>
    </source>
</evidence>
<evidence type="ECO:0000256" key="4">
    <source>
        <dbReference type="ARBA" id="ARBA00022692"/>
    </source>
</evidence>
<feature type="domain" description="TraD/TraG TraM recognition site" evidence="9">
    <location>
        <begin position="360"/>
        <end position="475"/>
    </location>
</feature>
<dbReference type="RefSeq" id="WP_146891407.1">
    <property type="nucleotide sequence ID" value="NZ_BJXB01000047.1"/>
</dbReference>
<evidence type="ECO:0000313" key="10">
    <source>
        <dbReference type="EMBL" id="GEM49912.1"/>
    </source>
</evidence>
<comment type="caution">
    <text evidence="10">The sequence shown here is derived from an EMBL/GenBank/DDBJ whole genome shotgun (WGS) entry which is preliminary data.</text>
</comment>
<evidence type="ECO:0000256" key="8">
    <source>
        <dbReference type="SAM" id="Phobius"/>
    </source>
</evidence>
<keyword evidence="6 8" id="KW-0472">Membrane</keyword>
<gene>
    <name evidence="10" type="ORF">DC3_55470</name>
</gene>
<evidence type="ECO:0000256" key="7">
    <source>
        <dbReference type="SAM" id="MobiDB-lite"/>
    </source>
</evidence>
<keyword evidence="3" id="KW-1003">Cell membrane</keyword>
<dbReference type="OrthoDB" id="226701at2"/>
<dbReference type="Proteomes" id="UP000321306">
    <property type="component" value="Unassembled WGS sequence"/>
</dbReference>
<dbReference type="PANTHER" id="PTHR37937">
    <property type="entry name" value="CONJUGATIVE TRANSFER: DNA TRANSPORT"/>
    <property type="match status" value="1"/>
</dbReference>
<dbReference type="AlphaFoldDB" id="A0A511NAV0"/>
<organism evidence="10 11">
    <name type="scientific">Deinococcus cellulosilyticus (strain DSM 18568 / NBRC 106333 / KACC 11606 / 5516J-15)</name>
    <dbReference type="NCBI Taxonomy" id="1223518"/>
    <lineage>
        <taxon>Bacteria</taxon>
        <taxon>Thermotogati</taxon>
        <taxon>Deinococcota</taxon>
        <taxon>Deinococci</taxon>
        <taxon>Deinococcales</taxon>
        <taxon>Deinococcaceae</taxon>
        <taxon>Deinococcus</taxon>
    </lineage>
</organism>
<name>A0A511NAV0_DEIC1</name>
<dbReference type="Pfam" id="PF02534">
    <property type="entry name" value="T4SS-DNA_transf"/>
    <property type="match status" value="1"/>
</dbReference>
<dbReference type="InterPro" id="IPR027417">
    <property type="entry name" value="P-loop_NTPase"/>
</dbReference>
<evidence type="ECO:0000256" key="5">
    <source>
        <dbReference type="ARBA" id="ARBA00022989"/>
    </source>
</evidence>
<protein>
    <recommendedName>
        <fullName evidence="9">TraD/TraG TraM recognition site domain-containing protein</fullName>
    </recommendedName>
</protein>
<dbReference type="PANTHER" id="PTHR37937:SF1">
    <property type="entry name" value="CONJUGATIVE TRANSFER: DNA TRANSPORT"/>
    <property type="match status" value="1"/>
</dbReference>
<evidence type="ECO:0000313" key="11">
    <source>
        <dbReference type="Proteomes" id="UP000321306"/>
    </source>
</evidence>
<keyword evidence="5 8" id="KW-1133">Transmembrane helix</keyword>
<dbReference type="CDD" id="cd01127">
    <property type="entry name" value="TrwB_TraG_TraD_VirD4"/>
    <property type="match status" value="1"/>
</dbReference>
<sequence>MIVRYPLFMLKMLLIYASVALIFYNLLFVGNTAVYFGAAAFALAVLLFFNGKDAFYKPPYNAHWATEQEIKELFVENRKGNEILLGFAYNKMIALRPGVAGRKEVGHLLVVGPSRSGKGLNIFANLLNWKGSMIVVDIKGEFYQTTAGYRKEVMGQDVYVLNPSTGTYTNQYDPFMDRETDEQLLASCTALLNPQADGSNSAFAMRATFALFAIVKTAKLLNKPVLPFVRDSLNLGIKECMTTIYSATKNKSVRGFVRLFLGEAPHKYNWESYGSDKFLNNAWMNLITKMVYLFGNGILTMTGGQDFRAADLVEKKSSLYLVFRESDLKYTVNSFSVVILSIVESIIRNYDLHPEKKFEPILLVFDEAGRITVPELPQLTATVAGRGMITAIYIQSMSQLETLYGAAGMETVQSNTHTKIFFTPKDEGTAKYMSAVSGKFMVEDSRQSEGNDSSSDSLGLTAKELITVESARTLPGGRVIVQSNEFPLIAGYRMEPFVLPEWEKAKKYPPPAVGTQSQATDEDEDEGLEGLPLAPTMGTEAPPVSPVVHKDTEGLQDEISSFMKRAAGGVLSAPDFDDE</sequence>
<dbReference type="SUPFAM" id="SSF52540">
    <property type="entry name" value="P-loop containing nucleoside triphosphate hydrolases"/>
    <property type="match status" value="1"/>
</dbReference>
<dbReference type="InterPro" id="IPR003688">
    <property type="entry name" value="TraG/VirD4"/>
</dbReference>
<reference evidence="10 11" key="1">
    <citation type="submission" date="2019-07" db="EMBL/GenBank/DDBJ databases">
        <title>Whole genome shotgun sequence of Deinococcus cellulosilyticus NBRC 106333.</title>
        <authorList>
            <person name="Hosoyama A."/>
            <person name="Uohara A."/>
            <person name="Ohji S."/>
            <person name="Ichikawa N."/>
        </authorList>
    </citation>
    <scope>NUCLEOTIDE SEQUENCE [LARGE SCALE GENOMIC DNA]</scope>
    <source>
        <strain evidence="10 11">NBRC 106333</strain>
    </source>
</reference>
<proteinExistence type="inferred from homology"/>
<keyword evidence="4 8" id="KW-0812">Transmembrane</keyword>
<evidence type="ECO:0000256" key="2">
    <source>
        <dbReference type="ARBA" id="ARBA00008806"/>
    </source>
</evidence>
<dbReference type="InterPro" id="IPR032689">
    <property type="entry name" value="TraG-D_C"/>
</dbReference>
<dbReference type="GO" id="GO:0005886">
    <property type="term" value="C:plasma membrane"/>
    <property type="evidence" value="ECO:0007669"/>
    <property type="project" value="UniProtKB-SubCell"/>
</dbReference>
<feature type="transmembrane region" description="Helical" evidence="8">
    <location>
        <begin position="7"/>
        <end position="27"/>
    </location>
</feature>
<feature type="region of interest" description="Disordered" evidence="7">
    <location>
        <begin position="507"/>
        <end position="561"/>
    </location>
</feature>